<accession>A0A286RH15</accession>
<name>A0A286RH15_9BACT</name>
<dbReference type="KEGG" id="ttf:THTE_2645"/>
<protein>
    <submittedName>
        <fullName evidence="1">Uncharacterized protein</fullName>
    </submittedName>
</protein>
<proteinExistence type="predicted"/>
<evidence type="ECO:0000313" key="2">
    <source>
        <dbReference type="Proteomes" id="UP000215086"/>
    </source>
</evidence>
<sequence>MSTLTKIAMILLVSAAVGFMLGFVQIASVADPAPAPPPFANSVEQRMEMIAELRKIRELLTRQNELISQQNSLLKEQNDLLRKMAVFHKVPGDAQSTSTQSTQ</sequence>
<dbReference type="EMBL" id="CP018477">
    <property type="protein sequence ID" value="ASV75247.1"/>
    <property type="molecule type" value="Genomic_DNA"/>
</dbReference>
<organism evidence="1 2">
    <name type="scientific">Thermogutta terrifontis</name>
    <dbReference type="NCBI Taxonomy" id="1331910"/>
    <lineage>
        <taxon>Bacteria</taxon>
        <taxon>Pseudomonadati</taxon>
        <taxon>Planctomycetota</taxon>
        <taxon>Planctomycetia</taxon>
        <taxon>Pirellulales</taxon>
        <taxon>Thermoguttaceae</taxon>
        <taxon>Thermogutta</taxon>
    </lineage>
</organism>
<reference evidence="1 2" key="1">
    <citation type="journal article" name="Front. Microbiol.">
        <title>Sugar Metabolism of the First Thermophilic Planctomycete Thermogutta terrifontis: Comparative Genomic and Transcriptomic Approaches.</title>
        <authorList>
            <person name="Elcheninov A.G."/>
            <person name="Menzel P."/>
            <person name="Gudbergsdottir S.R."/>
            <person name="Slesarev A.I."/>
            <person name="Kadnikov V.V."/>
            <person name="Krogh A."/>
            <person name="Bonch-Osmolovskaya E.A."/>
            <person name="Peng X."/>
            <person name="Kublanov I.V."/>
        </authorList>
    </citation>
    <scope>NUCLEOTIDE SEQUENCE [LARGE SCALE GENOMIC DNA]</scope>
    <source>
        <strain evidence="1 2">R1</strain>
    </source>
</reference>
<dbReference type="AlphaFoldDB" id="A0A286RH15"/>
<dbReference type="Proteomes" id="UP000215086">
    <property type="component" value="Chromosome"/>
</dbReference>
<keyword evidence="2" id="KW-1185">Reference proteome</keyword>
<evidence type="ECO:0000313" key="1">
    <source>
        <dbReference type="EMBL" id="ASV75247.1"/>
    </source>
</evidence>
<gene>
    <name evidence="1" type="ORF">THTE_2645</name>
</gene>